<dbReference type="EMBL" id="VIGC01000010">
    <property type="protein sequence ID" value="TQE95930.1"/>
    <property type="molecule type" value="Genomic_DNA"/>
</dbReference>
<dbReference type="SMART" id="SM00858">
    <property type="entry name" value="SAF"/>
    <property type="match status" value="1"/>
</dbReference>
<feature type="domain" description="SAF" evidence="3">
    <location>
        <begin position="18"/>
        <end position="89"/>
    </location>
</feature>
<evidence type="ECO:0000256" key="2">
    <source>
        <dbReference type="ARBA" id="ARBA00023239"/>
    </source>
</evidence>
<evidence type="ECO:0000259" key="3">
    <source>
        <dbReference type="SMART" id="SM00858"/>
    </source>
</evidence>
<evidence type="ECO:0000313" key="4">
    <source>
        <dbReference type="EMBL" id="TQE95930.1"/>
    </source>
</evidence>
<sequence>MSQTYALHEIARLPLPGDNVAVATQRLEAGTRIQDGERTLVLPHTVLEGHRFAVQPIEPGQPLLSWQLPFGIATRPIQPGDYICNESILEALRVRDVDVHLPDVGNFQDRIVPFELDEATFQPAPQVPPYPETRTFLGYRRGPGRGVGTRNYIVLLGTSSRTGSFVKQLEARVKHLAVDYPNIDGIVAVAHTEGGTAPDGRAPNNLELLLRTLAGFMVHPNVGAVLAVDFGVEPVTNERLRHFMEAHGYPLDQVPHHFLSLTGSFQENLARGEAIVAGWLEEVNAARRTPESLAHLKIALQCGGSDAFSGISGNPLASWVAREVIRYGGAANLAETDELIGAEPYVLQKVRDLETARRFLATVERFQARAARHGHSAEGNPSGGNKFRGLYNIVLKSIGAAMKKHPDVRLDGVLEYGEPMPGPGFYFMDSPGNDLESIAGQVASGCNLIFFITGNGSITNFPFVPTIKIVTTTRRYQLLSREMDVNAGAYLDGTPMDELGAQTLELTVEVASGRRTVGELAGHAQVQIWRDWRLDEGSRLEEVLQRQPPVQAGQSLPIRPLAPRPADASVSSIRFTTYRHHEVQAIDQVGLILPTSLCAGQVAQMAAQRLNRRGLGREHHLSRFVALAHTEGCGNSGGTSEELYVRTMLGYLTHPMVRHCLLLEHGCEKTHNDYMRHQMERMGLDPAQVGWASIQLDGGIERVLAKVEAWFAQAIQQAGAPTVGEAGLESLRLGLASMGPVPEAVAQQLARLTRLVVHAGGSVVVPQNAGLLSHLAYLEETLGDHPPVPTLFYGQPMAVPGFHIMETPTEHWVETLTGLGATGVEIMVAYVGEHPVQTHPLVPVLQVTADPAVATRFQEDLDLVLAGDSSSAMDGWPGAILTQVAAVAAGRYAPRLYRLGNVDFQLTRGLLGISL</sequence>
<keyword evidence="5" id="KW-1185">Reference proteome</keyword>
<organism evidence="4 5">
    <name type="scientific">Litorilinea aerophila</name>
    <dbReference type="NCBI Taxonomy" id="1204385"/>
    <lineage>
        <taxon>Bacteria</taxon>
        <taxon>Bacillati</taxon>
        <taxon>Chloroflexota</taxon>
        <taxon>Caldilineae</taxon>
        <taxon>Caldilineales</taxon>
        <taxon>Caldilineaceae</taxon>
        <taxon>Litorilinea</taxon>
    </lineage>
</organism>
<dbReference type="InterPro" id="IPR013974">
    <property type="entry name" value="SAF"/>
</dbReference>
<proteinExistence type="inferred from homology"/>
<dbReference type="Pfam" id="PF20629">
    <property type="entry name" value="GD_AH_C"/>
    <property type="match status" value="2"/>
</dbReference>
<dbReference type="RefSeq" id="WP_141609843.1">
    <property type="nucleotide sequence ID" value="NZ_VIGC02000010.1"/>
</dbReference>
<dbReference type="FunCoup" id="A0A540VGP0">
    <property type="interactions" value="101"/>
</dbReference>
<dbReference type="PANTHER" id="PTHR30536:SF5">
    <property type="entry name" value="ALTRONATE DEHYDRATASE"/>
    <property type="match status" value="1"/>
</dbReference>
<evidence type="ECO:0000313" key="5">
    <source>
        <dbReference type="Proteomes" id="UP000317371"/>
    </source>
</evidence>
<comment type="similarity">
    <text evidence="1">Belongs to the UxaA family.</text>
</comment>
<gene>
    <name evidence="4" type="ORF">FKZ61_09275</name>
</gene>
<dbReference type="Pfam" id="PF04295">
    <property type="entry name" value="GD_AH_second"/>
    <property type="match status" value="2"/>
</dbReference>
<dbReference type="Gene3D" id="2.30.130.110">
    <property type="match status" value="1"/>
</dbReference>
<dbReference type="Proteomes" id="UP000317371">
    <property type="component" value="Unassembled WGS sequence"/>
</dbReference>
<evidence type="ECO:0000256" key="1">
    <source>
        <dbReference type="ARBA" id="ARBA00010986"/>
    </source>
</evidence>
<dbReference type="PANTHER" id="PTHR30536">
    <property type="entry name" value="ALTRONATE/GALACTARATE DEHYDRATASE"/>
    <property type="match status" value="1"/>
</dbReference>
<dbReference type="GO" id="GO:0016829">
    <property type="term" value="F:lyase activity"/>
    <property type="evidence" value="ECO:0007669"/>
    <property type="project" value="UniProtKB-KW"/>
</dbReference>
<dbReference type="InterPro" id="IPR048332">
    <property type="entry name" value="GD_AH_C"/>
</dbReference>
<reference evidence="4 5" key="1">
    <citation type="submission" date="2019-06" db="EMBL/GenBank/DDBJ databases">
        <title>Genome sequence of Litorilinea aerophila BAA-2444.</title>
        <authorList>
            <person name="Maclea K.S."/>
            <person name="Maurais E.G."/>
            <person name="Iannazzi L.C."/>
        </authorList>
    </citation>
    <scope>NUCLEOTIDE SEQUENCE [LARGE SCALE GENOMIC DNA]</scope>
    <source>
        <strain evidence="4 5">ATCC BAA-2444</strain>
    </source>
</reference>
<dbReference type="InterPro" id="IPR007392">
    <property type="entry name" value="GD_AH_second"/>
</dbReference>
<dbReference type="AlphaFoldDB" id="A0A540VGP0"/>
<accession>A0A540VGP0</accession>
<dbReference type="OrthoDB" id="9804574at2"/>
<dbReference type="GO" id="GO:0019698">
    <property type="term" value="P:D-galacturonate catabolic process"/>
    <property type="evidence" value="ECO:0007669"/>
    <property type="project" value="TreeGrafter"/>
</dbReference>
<protein>
    <submittedName>
        <fullName evidence="4">Altronate dehydratase</fullName>
    </submittedName>
</protein>
<comment type="caution">
    <text evidence="4">The sequence shown here is derived from an EMBL/GenBank/DDBJ whole genome shotgun (WGS) entry which is preliminary data.</text>
</comment>
<dbReference type="InterPro" id="IPR052172">
    <property type="entry name" value="UxaA_altronate/galactarate_dh"/>
</dbReference>
<dbReference type="InParanoid" id="A0A540VGP0"/>
<keyword evidence="2" id="KW-0456">Lyase</keyword>
<name>A0A540VGP0_9CHLR</name>